<dbReference type="PANTHER" id="PTHR33120">
    <property type="entry name" value="EXPRESSED PROTEIN-RELATED"/>
    <property type="match status" value="1"/>
</dbReference>
<sequence>MDLKCPYTHVNFLAIPKVGTGFKLFFAEVSNDEENESRPLCCPVSDQPLKGARIVHPVEDYCGGVMDLEKIACGEHDITHARIINHAKMITSKVGMCGEDYIYFDPTRDAIFTQGMNQTTLEANVSWSEIKNIAEMYGHGCLFICIISV</sequence>
<dbReference type="EMBL" id="RWGY01000011">
    <property type="protein sequence ID" value="TVU32752.1"/>
    <property type="molecule type" value="Genomic_DNA"/>
</dbReference>
<protein>
    <recommendedName>
        <fullName evidence="1">DUF3615 domain-containing protein</fullName>
    </recommendedName>
</protein>
<evidence type="ECO:0000313" key="3">
    <source>
        <dbReference type="Proteomes" id="UP000324897"/>
    </source>
</evidence>
<dbReference type="OrthoDB" id="10581364at2759"/>
<accession>A0A5J9V923</accession>
<feature type="domain" description="DUF3615" evidence="1">
    <location>
        <begin position="4"/>
        <end position="57"/>
    </location>
</feature>
<comment type="caution">
    <text evidence="2">The sequence shown here is derived from an EMBL/GenBank/DDBJ whole genome shotgun (WGS) entry which is preliminary data.</text>
</comment>
<proteinExistence type="predicted"/>
<dbReference type="Proteomes" id="UP000324897">
    <property type="component" value="Chromosome 1"/>
</dbReference>
<name>A0A5J9V923_9POAL</name>
<dbReference type="Pfam" id="PF12274">
    <property type="entry name" value="DUF3615"/>
    <property type="match status" value="1"/>
</dbReference>
<dbReference type="AlphaFoldDB" id="A0A5J9V923"/>
<reference evidence="2 3" key="1">
    <citation type="journal article" date="2019" name="Sci. Rep.">
        <title>A high-quality genome of Eragrostis curvula grass provides insights into Poaceae evolution and supports new strategies to enhance forage quality.</title>
        <authorList>
            <person name="Carballo J."/>
            <person name="Santos B.A.C.M."/>
            <person name="Zappacosta D."/>
            <person name="Garbus I."/>
            <person name="Selva J.P."/>
            <person name="Gallo C.A."/>
            <person name="Diaz A."/>
            <person name="Albertini E."/>
            <person name="Caccamo M."/>
            <person name="Echenique V."/>
        </authorList>
    </citation>
    <scope>NUCLEOTIDE SEQUENCE [LARGE SCALE GENOMIC DNA]</scope>
    <source>
        <strain evidence="3">cv. Victoria</strain>
        <tissue evidence="2">Leaf</tissue>
    </source>
</reference>
<evidence type="ECO:0000313" key="2">
    <source>
        <dbReference type="EMBL" id="TVU32752.1"/>
    </source>
</evidence>
<organism evidence="2 3">
    <name type="scientific">Eragrostis curvula</name>
    <name type="common">weeping love grass</name>
    <dbReference type="NCBI Taxonomy" id="38414"/>
    <lineage>
        <taxon>Eukaryota</taxon>
        <taxon>Viridiplantae</taxon>
        <taxon>Streptophyta</taxon>
        <taxon>Embryophyta</taxon>
        <taxon>Tracheophyta</taxon>
        <taxon>Spermatophyta</taxon>
        <taxon>Magnoliopsida</taxon>
        <taxon>Liliopsida</taxon>
        <taxon>Poales</taxon>
        <taxon>Poaceae</taxon>
        <taxon>PACMAD clade</taxon>
        <taxon>Chloridoideae</taxon>
        <taxon>Eragrostideae</taxon>
        <taxon>Eragrostidinae</taxon>
        <taxon>Eragrostis</taxon>
    </lineage>
</organism>
<dbReference type="PANTHER" id="PTHR33120:SF43">
    <property type="entry name" value="PIR2-LIKE HELICAL DOMAIN-CONTAINING PROTEIN"/>
    <property type="match status" value="1"/>
</dbReference>
<dbReference type="InterPro" id="IPR022059">
    <property type="entry name" value="DUF3615"/>
</dbReference>
<dbReference type="Gramene" id="TVU32752">
    <property type="protein sequence ID" value="TVU32752"/>
    <property type="gene ID" value="EJB05_24508"/>
</dbReference>
<evidence type="ECO:0000259" key="1">
    <source>
        <dbReference type="Pfam" id="PF12274"/>
    </source>
</evidence>
<keyword evidence="3" id="KW-1185">Reference proteome</keyword>
<gene>
    <name evidence="2" type="ORF">EJB05_24508</name>
</gene>